<proteinExistence type="predicted"/>
<protein>
    <submittedName>
        <fullName evidence="1">Uncharacterized protein</fullName>
    </submittedName>
</protein>
<organism evidence="1">
    <name type="scientific">marine sediment metagenome</name>
    <dbReference type="NCBI Taxonomy" id="412755"/>
    <lineage>
        <taxon>unclassified sequences</taxon>
        <taxon>metagenomes</taxon>
        <taxon>ecological metagenomes</taxon>
    </lineage>
</organism>
<comment type="caution">
    <text evidence="1">The sequence shown here is derived from an EMBL/GenBank/DDBJ whole genome shotgun (WGS) entry which is preliminary data.</text>
</comment>
<gene>
    <name evidence="1" type="ORF">S03H2_18905</name>
</gene>
<accession>X1GBI6</accession>
<sequence length="46" mass="5432">MFTYKISYLRRNLRILQEAGKATLTEKELKEETKKAIVAYTPDKKN</sequence>
<reference evidence="1" key="1">
    <citation type="journal article" date="2014" name="Front. Microbiol.">
        <title>High frequency of phylogenetically diverse reductive dehalogenase-homologous genes in deep subseafloor sedimentary metagenomes.</title>
        <authorList>
            <person name="Kawai M."/>
            <person name="Futagami T."/>
            <person name="Toyoda A."/>
            <person name="Takaki Y."/>
            <person name="Nishi S."/>
            <person name="Hori S."/>
            <person name="Arai W."/>
            <person name="Tsubouchi T."/>
            <person name="Morono Y."/>
            <person name="Uchiyama I."/>
            <person name="Ito T."/>
            <person name="Fujiyama A."/>
            <person name="Inagaki F."/>
            <person name="Takami H."/>
        </authorList>
    </citation>
    <scope>NUCLEOTIDE SEQUENCE</scope>
    <source>
        <strain evidence="1">Expedition CK06-06</strain>
    </source>
</reference>
<dbReference type="EMBL" id="BARU01009830">
    <property type="protein sequence ID" value="GAH42180.1"/>
    <property type="molecule type" value="Genomic_DNA"/>
</dbReference>
<name>X1GBI6_9ZZZZ</name>
<evidence type="ECO:0000313" key="1">
    <source>
        <dbReference type="EMBL" id="GAH42180.1"/>
    </source>
</evidence>
<dbReference type="AlphaFoldDB" id="X1GBI6"/>